<proteinExistence type="predicted"/>
<dbReference type="EMBL" id="JANBPG010001869">
    <property type="protein sequence ID" value="KAJ1887938.1"/>
    <property type="molecule type" value="Genomic_DNA"/>
</dbReference>
<accession>A0ACC1I591</accession>
<sequence length="519" mass="58486">MAQPLPTDDIARISDASSMDSEEIANVLVKRFERRPQGYSYTNIGTRVLVALNPFEAQDSSSDDSALRYVEDYRDTSPDRPELVPHVFRTAEQAYLHMRQTGLNQSLAFIGESGSGKTEQRRLAFRFFSLLRTHSKKDVKLFVKLQQADIVLEAFTNAKTTSHGNASRVGTYTELQFDQRGRAVGVKTLMYLLEKARVTDTPPDERNFHIMYYLANGATSENRLHFGMPADVISFEYLGHPGPAQRISNTSDVEQFADLCMAMKHVGLHKRYQRHIFSVLGAILCLGNLLFAFESQDGFDSAVVRNTDLLHQVSKVLGVDPIMLETVLTTKTQVVGNESCTVYLDAKGASVRRNELARGMYSLLFNWVVEFINGRFCREDNERETFIGMLDFPGWQSQRRNGYEQLCTNYANERIQHFMFHQVFEVGNDDYKADSLMSGPGFVDFPDRTECLDLFIKGKSGLFFIMDRQANEILGKGPAAAAAVGKRGRKKGRKDSVSSMSEFTADADERMSAFQLLSS</sequence>
<dbReference type="Proteomes" id="UP001150581">
    <property type="component" value="Unassembled WGS sequence"/>
</dbReference>
<comment type="caution">
    <text evidence="1">The sequence shown here is derived from an EMBL/GenBank/DDBJ whole genome shotgun (WGS) entry which is preliminary data.</text>
</comment>
<organism evidence="1 2">
    <name type="scientific">Kickxella alabastrina</name>
    <dbReference type="NCBI Taxonomy" id="61397"/>
    <lineage>
        <taxon>Eukaryota</taxon>
        <taxon>Fungi</taxon>
        <taxon>Fungi incertae sedis</taxon>
        <taxon>Zoopagomycota</taxon>
        <taxon>Kickxellomycotina</taxon>
        <taxon>Kickxellomycetes</taxon>
        <taxon>Kickxellales</taxon>
        <taxon>Kickxellaceae</taxon>
        <taxon>Kickxella</taxon>
    </lineage>
</organism>
<evidence type="ECO:0000313" key="2">
    <source>
        <dbReference type="Proteomes" id="UP001150581"/>
    </source>
</evidence>
<evidence type="ECO:0000313" key="1">
    <source>
        <dbReference type="EMBL" id="KAJ1887938.1"/>
    </source>
</evidence>
<keyword evidence="2" id="KW-1185">Reference proteome</keyword>
<feature type="non-terminal residue" evidence="1">
    <location>
        <position position="519"/>
    </location>
</feature>
<reference evidence="1" key="1">
    <citation type="submission" date="2022-07" db="EMBL/GenBank/DDBJ databases">
        <title>Phylogenomic reconstructions and comparative analyses of Kickxellomycotina fungi.</title>
        <authorList>
            <person name="Reynolds N.K."/>
            <person name="Stajich J.E."/>
            <person name="Barry K."/>
            <person name="Grigoriev I.V."/>
            <person name="Crous P."/>
            <person name="Smith M.E."/>
        </authorList>
    </citation>
    <scope>NUCLEOTIDE SEQUENCE</scope>
    <source>
        <strain evidence="1">Benny 63K</strain>
    </source>
</reference>
<name>A0ACC1I591_9FUNG</name>
<gene>
    <name evidence="1" type="ORF">LPJ66_008834</name>
</gene>
<protein>
    <submittedName>
        <fullName evidence="1">Uncharacterized protein</fullName>
    </submittedName>
</protein>